<evidence type="ECO:0000256" key="4">
    <source>
        <dbReference type="ARBA" id="ARBA00022692"/>
    </source>
</evidence>
<dbReference type="InterPro" id="IPR005331">
    <property type="entry name" value="Sulfotransferase"/>
</dbReference>
<evidence type="ECO:0000256" key="7">
    <source>
        <dbReference type="ARBA" id="ARBA00023034"/>
    </source>
</evidence>
<evidence type="ECO:0000313" key="11">
    <source>
        <dbReference type="Proteomes" id="UP000694865"/>
    </source>
</evidence>
<keyword evidence="9" id="KW-0325">Glycoprotein</keyword>
<comment type="similarity">
    <text evidence="2">Belongs to the sulfotransferase 3 family.</text>
</comment>
<keyword evidence="11" id="KW-1185">Reference proteome</keyword>
<name>A0ABM0GX91_SACKO</name>
<keyword evidence="7" id="KW-0333">Golgi apparatus</keyword>
<accession>A0ABM0GX91</accession>
<dbReference type="PANTHER" id="PTHR12129">
    <property type="entry name" value="HEPARAN SULFATE 2-O-SULFOTRANSFERASE"/>
    <property type="match status" value="1"/>
</dbReference>
<evidence type="ECO:0000256" key="8">
    <source>
        <dbReference type="ARBA" id="ARBA00023136"/>
    </source>
</evidence>
<dbReference type="SUPFAM" id="SSF52540">
    <property type="entry name" value="P-loop containing nucleoside triphosphate hydrolases"/>
    <property type="match status" value="1"/>
</dbReference>
<dbReference type="InterPro" id="IPR027417">
    <property type="entry name" value="P-loop_NTPase"/>
</dbReference>
<reference evidence="12" key="1">
    <citation type="submission" date="2025-08" db="UniProtKB">
        <authorList>
            <consortium name="RefSeq"/>
        </authorList>
    </citation>
    <scope>IDENTIFICATION</scope>
    <source>
        <tissue evidence="12">Testes</tissue>
    </source>
</reference>
<dbReference type="RefSeq" id="XP_002739368.2">
    <property type="nucleotide sequence ID" value="XM_002739322.2"/>
</dbReference>
<keyword evidence="6 10" id="KW-1133">Transmembrane helix</keyword>
<evidence type="ECO:0000313" key="12">
    <source>
        <dbReference type="RefSeq" id="XP_002739368.2"/>
    </source>
</evidence>
<organism evidence="11 12">
    <name type="scientific">Saccoglossus kowalevskii</name>
    <name type="common">Acorn worm</name>
    <dbReference type="NCBI Taxonomy" id="10224"/>
    <lineage>
        <taxon>Eukaryota</taxon>
        <taxon>Metazoa</taxon>
        <taxon>Hemichordata</taxon>
        <taxon>Enteropneusta</taxon>
        <taxon>Harrimaniidae</taxon>
        <taxon>Saccoglossus</taxon>
    </lineage>
</organism>
<dbReference type="PANTHER" id="PTHR12129:SF15">
    <property type="entry name" value="URONYL 2-SULFOTRANSFERASE"/>
    <property type="match status" value="1"/>
</dbReference>
<dbReference type="InterPro" id="IPR007734">
    <property type="entry name" value="Heparan_SO4_2-O-STrfase"/>
</dbReference>
<protein>
    <submittedName>
        <fullName evidence="12">Uronyl 2-sulfotransferase-like</fullName>
    </submittedName>
</protein>
<dbReference type="GeneID" id="100373487"/>
<dbReference type="Gene3D" id="3.40.50.300">
    <property type="entry name" value="P-loop containing nucleotide triphosphate hydrolases"/>
    <property type="match status" value="1"/>
</dbReference>
<evidence type="ECO:0000256" key="3">
    <source>
        <dbReference type="ARBA" id="ARBA00022679"/>
    </source>
</evidence>
<sequence>MPLNIKPSSLSLPCGVNVGHAHREILETIDSRTLSPRKPRGTFSSFYTSLLSITLIISLFGIYSSFMRISQQPNHPFDRDVSETATSQGQIHLSQNEWINPKEELRVVVDGEMFSSKEKKKAIEDVKMIHPNEGQRAAADDKITPATGMPLDLKALRTVSRLIYNRVGKCGSRTLMAVTERAAEWNNFKHVKSQEYHGMTLTNQEEMEFISEVMSLNPPFIYNRHVRYVNFSSHGIDISSSPKYINLIRDPVDRKISTFYYTRFGDVKHEREDTKRNANLTFEECVLDNHPECAAGKIGIIPYFCGQVDACHEDHEWALETAKRNVVENFVFVGILEQFEISLKIWQYLLPQFFRSAPVAYQKIVRREALTKFKSKSRVEPSEKVKAIMRERMELDYEFYNFITERMRLIEKQILSVAQKLKDET</sequence>
<keyword evidence="4 10" id="KW-0812">Transmembrane</keyword>
<evidence type="ECO:0000256" key="10">
    <source>
        <dbReference type="SAM" id="Phobius"/>
    </source>
</evidence>
<keyword evidence="3" id="KW-0808">Transferase</keyword>
<keyword evidence="5" id="KW-0735">Signal-anchor</keyword>
<feature type="transmembrane region" description="Helical" evidence="10">
    <location>
        <begin position="46"/>
        <end position="66"/>
    </location>
</feature>
<proteinExistence type="inferred from homology"/>
<evidence type="ECO:0000256" key="5">
    <source>
        <dbReference type="ARBA" id="ARBA00022968"/>
    </source>
</evidence>
<evidence type="ECO:0000256" key="1">
    <source>
        <dbReference type="ARBA" id="ARBA00004323"/>
    </source>
</evidence>
<dbReference type="Pfam" id="PF03567">
    <property type="entry name" value="Sulfotransfer_2"/>
    <property type="match status" value="1"/>
</dbReference>
<gene>
    <name evidence="12" type="primary">LOC100373487</name>
</gene>
<dbReference type="Proteomes" id="UP000694865">
    <property type="component" value="Unplaced"/>
</dbReference>
<keyword evidence="8 10" id="KW-0472">Membrane</keyword>
<comment type="subcellular location">
    <subcellularLocation>
        <location evidence="1">Golgi apparatus membrane</location>
        <topology evidence="1">Single-pass type II membrane protein</topology>
    </subcellularLocation>
</comment>
<evidence type="ECO:0000256" key="6">
    <source>
        <dbReference type="ARBA" id="ARBA00022989"/>
    </source>
</evidence>
<evidence type="ECO:0000256" key="2">
    <source>
        <dbReference type="ARBA" id="ARBA00010569"/>
    </source>
</evidence>
<evidence type="ECO:0000256" key="9">
    <source>
        <dbReference type="ARBA" id="ARBA00023180"/>
    </source>
</evidence>